<dbReference type="STRING" id="27835.A0A0N4XQ69"/>
<dbReference type="Proteomes" id="UP000271162">
    <property type="component" value="Unassembled WGS sequence"/>
</dbReference>
<accession>A0A0N4XQ69</accession>
<dbReference type="EMBL" id="UYSL01009220">
    <property type="protein sequence ID" value="VDL68261.1"/>
    <property type="molecule type" value="Genomic_DNA"/>
</dbReference>
<dbReference type="Gene3D" id="3.30.200.20">
    <property type="entry name" value="Phosphorylase Kinase, domain 1"/>
    <property type="match status" value="1"/>
</dbReference>
<reference evidence="1 2" key="2">
    <citation type="submission" date="2018-11" db="EMBL/GenBank/DDBJ databases">
        <authorList>
            <consortium name="Pathogen Informatics"/>
        </authorList>
    </citation>
    <scope>NUCLEOTIDE SEQUENCE [LARGE SCALE GENOMIC DNA]</scope>
</reference>
<dbReference type="SUPFAM" id="SSF56112">
    <property type="entry name" value="Protein kinase-like (PK-like)"/>
    <property type="match status" value="1"/>
</dbReference>
<sequence length="179" mass="20434">MRRKSADVIAIQSTLGNCVLDWVFLSWNGQQQQDVDLLDNFMRSKEEFNPGDLVIVDDNMDEDSRDYVRYEILTKYNEGRYSSVYIAAKQTCKSDEETLDKTLYALKAGIRKESKNTKLRFKRELAVLRELNGAAAAHSPRLFDSGLVCGRTFIDNLNPSISINPINQSTIITISYFFS</sequence>
<dbReference type="AlphaFoldDB" id="A0A0N4XQ69"/>
<gene>
    <name evidence="1" type="ORF">NBR_LOCUS4672</name>
</gene>
<evidence type="ECO:0000313" key="1">
    <source>
        <dbReference type="EMBL" id="VDL68261.1"/>
    </source>
</evidence>
<keyword evidence="2" id="KW-1185">Reference proteome</keyword>
<dbReference type="WBParaSite" id="NBR_0000467101-mRNA-1">
    <property type="protein sequence ID" value="NBR_0000467101-mRNA-1"/>
    <property type="gene ID" value="NBR_0000467101"/>
</dbReference>
<evidence type="ECO:0000313" key="3">
    <source>
        <dbReference type="WBParaSite" id="NBR_0000467101-mRNA-1"/>
    </source>
</evidence>
<reference evidence="3" key="1">
    <citation type="submission" date="2017-02" db="UniProtKB">
        <authorList>
            <consortium name="WormBaseParasite"/>
        </authorList>
    </citation>
    <scope>IDENTIFICATION</scope>
</reference>
<organism evidence="3">
    <name type="scientific">Nippostrongylus brasiliensis</name>
    <name type="common">Rat hookworm</name>
    <dbReference type="NCBI Taxonomy" id="27835"/>
    <lineage>
        <taxon>Eukaryota</taxon>
        <taxon>Metazoa</taxon>
        <taxon>Ecdysozoa</taxon>
        <taxon>Nematoda</taxon>
        <taxon>Chromadorea</taxon>
        <taxon>Rhabditida</taxon>
        <taxon>Rhabditina</taxon>
        <taxon>Rhabditomorpha</taxon>
        <taxon>Strongyloidea</taxon>
        <taxon>Heligmosomidae</taxon>
        <taxon>Nippostrongylus</taxon>
    </lineage>
</organism>
<evidence type="ECO:0000313" key="2">
    <source>
        <dbReference type="Proteomes" id="UP000271162"/>
    </source>
</evidence>
<dbReference type="InterPro" id="IPR011009">
    <property type="entry name" value="Kinase-like_dom_sf"/>
</dbReference>
<proteinExistence type="predicted"/>
<protein>
    <submittedName>
        <fullName evidence="3">DDE_5 domain-containing protein</fullName>
    </submittedName>
</protein>
<name>A0A0N4XQ69_NIPBR</name>